<dbReference type="InterPro" id="IPR044701">
    <property type="entry name" value="MRL7/MRL7L"/>
</dbReference>
<evidence type="ECO:0008006" key="4">
    <source>
        <dbReference type="Google" id="ProtNLM"/>
    </source>
</evidence>
<dbReference type="eggNOG" id="ENOG502QPQP">
    <property type="taxonomic scope" value="Eukaryota"/>
</dbReference>
<sequence length="342" mass="39566">MELHYPLGLQSSLAATLFGDSPNSRIFYVRLGNLPLNKHCGVLNSRKGRSFHSLNVGEQGLRSERMLATILRANKEINEAVIGDAKNSKEEAHENDSSSDDDESDGSLLDEEERREMRRIIREVISRDAEIENDEDEDPDERRKKVERLLADYPLVVNEEDPDWPEDADGWGFNFDQFFNKITIKNVKKDDEDYDSEKEVEWQDDDYIRPIRDITTKEWEVTVFKDISPLIILLHNRYKRPQENEKARNELEKAVRIFWDSRLPSPRCVAIDAVVEVELANALKVSKFPQIIFTKAGKILHRNREIFRADDLSKMMAFFYYGAAKPPCLEEDGQGENIPPPP</sequence>
<feature type="compositionally biased region" description="Basic and acidic residues" evidence="1">
    <location>
        <begin position="86"/>
        <end position="96"/>
    </location>
</feature>
<feature type="compositionally biased region" description="Acidic residues" evidence="1">
    <location>
        <begin position="97"/>
        <end position="111"/>
    </location>
</feature>
<dbReference type="GO" id="GO:0009658">
    <property type="term" value="P:chloroplast organization"/>
    <property type="evidence" value="ECO:0000318"/>
    <property type="project" value="GO_Central"/>
</dbReference>
<gene>
    <name evidence="2" type="ORF">AMTR_s00066p00107860</name>
</gene>
<dbReference type="PANTHER" id="PTHR34669">
    <property type="entry name" value="THIOREDOXIN-LIKE FOLD DOMAIN-CONTAINING PROTEIN MRL7L, CHLOROPLASTIC"/>
    <property type="match status" value="1"/>
</dbReference>
<evidence type="ECO:0000256" key="1">
    <source>
        <dbReference type="SAM" id="MobiDB-lite"/>
    </source>
</evidence>
<keyword evidence="3" id="KW-1185">Reference proteome</keyword>
<dbReference type="KEGG" id="atr:18448588"/>
<dbReference type="Gramene" id="ERN20178">
    <property type="protein sequence ID" value="ERN20178"/>
    <property type="gene ID" value="AMTR_s00066p00107860"/>
</dbReference>
<organism evidence="2 3">
    <name type="scientific">Amborella trichopoda</name>
    <dbReference type="NCBI Taxonomy" id="13333"/>
    <lineage>
        <taxon>Eukaryota</taxon>
        <taxon>Viridiplantae</taxon>
        <taxon>Streptophyta</taxon>
        <taxon>Embryophyta</taxon>
        <taxon>Tracheophyta</taxon>
        <taxon>Spermatophyta</taxon>
        <taxon>Magnoliopsida</taxon>
        <taxon>Amborellales</taxon>
        <taxon>Amborellaceae</taxon>
        <taxon>Amborella</taxon>
    </lineage>
</organism>
<evidence type="ECO:0000313" key="3">
    <source>
        <dbReference type="Proteomes" id="UP000017836"/>
    </source>
</evidence>
<name>U5DHZ5_AMBTC</name>
<dbReference type="OrthoDB" id="655699at2759"/>
<dbReference type="GO" id="GO:0006355">
    <property type="term" value="P:regulation of DNA-templated transcription"/>
    <property type="evidence" value="ECO:0000318"/>
    <property type="project" value="GO_Central"/>
</dbReference>
<dbReference type="OMA" id="IHIIWNC"/>
<dbReference type="PANTHER" id="PTHR34669:SF1">
    <property type="entry name" value="THIOREDOXIN-LIKE FOLD DOMAIN-CONTAINING PROTEIN MRL7L, CHLOROPLASTIC"/>
    <property type="match status" value="1"/>
</dbReference>
<dbReference type="AlphaFoldDB" id="U5DHZ5"/>
<dbReference type="GO" id="GO:0009570">
    <property type="term" value="C:chloroplast stroma"/>
    <property type="evidence" value="ECO:0000318"/>
    <property type="project" value="GO_Central"/>
</dbReference>
<dbReference type="Proteomes" id="UP000017836">
    <property type="component" value="Unassembled WGS sequence"/>
</dbReference>
<dbReference type="HOGENOM" id="CLU_072426_0_1_1"/>
<reference evidence="3" key="1">
    <citation type="journal article" date="2013" name="Science">
        <title>The Amborella genome and the evolution of flowering plants.</title>
        <authorList>
            <consortium name="Amborella Genome Project"/>
        </authorList>
    </citation>
    <scope>NUCLEOTIDE SEQUENCE [LARGE SCALE GENOMIC DNA]</scope>
</reference>
<feature type="region of interest" description="Disordered" evidence="1">
    <location>
        <begin position="82"/>
        <end position="112"/>
    </location>
</feature>
<dbReference type="EMBL" id="KI392060">
    <property type="protein sequence ID" value="ERN20178.1"/>
    <property type="molecule type" value="Genomic_DNA"/>
</dbReference>
<accession>U5DHZ5</accession>
<protein>
    <recommendedName>
        <fullName evidence="4">Thioredoxin domain-containing protein</fullName>
    </recommendedName>
</protein>
<proteinExistence type="predicted"/>
<evidence type="ECO:0000313" key="2">
    <source>
        <dbReference type="EMBL" id="ERN20178.1"/>
    </source>
</evidence>